<comment type="caution">
    <text evidence="3">The sequence shown here is derived from an EMBL/GenBank/DDBJ whole genome shotgun (WGS) entry which is preliminary data.</text>
</comment>
<name>A0ABN2TJ50_9MICO</name>
<evidence type="ECO:0000313" key="4">
    <source>
        <dbReference type="Proteomes" id="UP001500755"/>
    </source>
</evidence>
<evidence type="ECO:0000256" key="1">
    <source>
        <dbReference type="SAM" id="MobiDB-lite"/>
    </source>
</evidence>
<feature type="compositionally biased region" description="Low complexity" evidence="1">
    <location>
        <begin position="31"/>
        <end position="50"/>
    </location>
</feature>
<dbReference type="PROSITE" id="PS51257">
    <property type="entry name" value="PROKAR_LIPOPROTEIN"/>
    <property type="match status" value="1"/>
</dbReference>
<accession>A0ABN2TJ50</accession>
<evidence type="ECO:0000256" key="2">
    <source>
        <dbReference type="SAM" id="SignalP"/>
    </source>
</evidence>
<keyword evidence="2" id="KW-0732">Signal</keyword>
<feature type="signal peptide" evidence="2">
    <location>
        <begin position="1"/>
        <end position="26"/>
    </location>
</feature>
<sequence length="251" mass="25759">MRRTHFPFAPALLLTGALVLSGCATTGTERGAGAPGSAGSSASADTPDGAETNAEAPSVEAAPEGEPQVEIVDTSPGGPKEQDALWAGLEEAAAGNGIAYLDVHLRSAAASADTGTVPLTPDTPDSVTVTVPEDGLDDSASPWYRITGTFSVEQIAESAFVLETQSTEIDADLELSGPSTEERCTAEGANEDIMGAAERLAEDPGAHEELRSEWGSSPEVWWGIQLTAGSLRSSDGNFAGDFLSTACADYL</sequence>
<gene>
    <name evidence="3" type="ORF">GCM10009755_23070</name>
</gene>
<dbReference type="EMBL" id="BAAANO010000020">
    <property type="protein sequence ID" value="GAA2011123.1"/>
    <property type="molecule type" value="Genomic_DNA"/>
</dbReference>
<feature type="chain" id="PRO_5047081093" evidence="2">
    <location>
        <begin position="27"/>
        <end position="251"/>
    </location>
</feature>
<dbReference type="RefSeq" id="WP_344309849.1">
    <property type="nucleotide sequence ID" value="NZ_BAAANO010000020.1"/>
</dbReference>
<proteinExistence type="predicted"/>
<organism evidence="3 4">
    <name type="scientific">Brevibacterium samyangense</name>
    <dbReference type="NCBI Taxonomy" id="366888"/>
    <lineage>
        <taxon>Bacteria</taxon>
        <taxon>Bacillati</taxon>
        <taxon>Actinomycetota</taxon>
        <taxon>Actinomycetes</taxon>
        <taxon>Micrococcales</taxon>
        <taxon>Brevibacteriaceae</taxon>
        <taxon>Brevibacterium</taxon>
    </lineage>
</organism>
<feature type="region of interest" description="Disordered" evidence="1">
    <location>
        <begin position="29"/>
        <end position="82"/>
    </location>
</feature>
<protein>
    <submittedName>
        <fullName evidence="3">Uncharacterized protein</fullName>
    </submittedName>
</protein>
<reference evidence="3 4" key="1">
    <citation type="journal article" date="2019" name="Int. J. Syst. Evol. Microbiol.">
        <title>The Global Catalogue of Microorganisms (GCM) 10K type strain sequencing project: providing services to taxonomists for standard genome sequencing and annotation.</title>
        <authorList>
            <consortium name="The Broad Institute Genomics Platform"/>
            <consortium name="The Broad Institute Genome Sequencing Center for Infectious Disease"/>
            <person name="Wu L."/>
            <person name="Ma J."/>
        </authorList>
    </citation>
    <scope>NUCLEOTIDE SEQUENCE [LARGE SCALE GENOMIC DNA]</scope>
    <source>
        <strain evidence="3 4">JCM 14546</strain>
    </source>
</reference>
<keyword evidence="4" id="KW-1185">Reference proteome</keyword>
<evidence type="ECO:0000313" key="3">
    <source>
        <dbReference type="EMBL" id="GAA2011123.1"/>
    </source>
</evidence>
<dbReference type="Proteomes" id="UP001500755">
    <property type="component" value="Unassembled WGS sequence"/>
</dbReference>